<comment type="caution">
    <text evidence="1">The sequence shown here is derived from an EMBL/GenBank/DDBJ whole genome shotgun (WGS) entry which is preliminary data.</text>
</comment>
<proteinExistence type="predicted"/>
<reference evidence="1" key="1">
    <citation type="submission" date="2020-02" db="EMBL/GenBank/DDBJ databases">
        <title>WGS of Carbapenem-Resistant Entrobacteriaceae.</title>
        <authorList>
            <person name="Tokajian S."/>
            <person name="El Chaar M."/>
            <person name="El Khoury M."/>
        </authorList>
    </citation>
    <scope>NUCLEOTIDE SEQUENCE</scope>
    <source>
        <strain evidence="1">EHM_24</strain>
    </source>
</reference>
<organism evidence="1">
    <name type="scientific">Enterobacter hormaechei</name>
    <dbReference type="NCBI Taxonomy" id="158836"/>
    <lineage>
        <taxon>Bacteria</taxon>
        <taxon>Pseudomonadati</taxon>
        <taxon>Pseudomonadota</taxon>
        <taxon>Gammaproteobacteria</taxon>
        <taxon>Enterobacterales</taxon>
        <taxon>Enterobacteriaceae</taxon>
        <taxon>Enterobacter</taxon>
        <taxon>Enterobacter cloacae complex</taxon>
    </lineage>
</organism>
<accession>A0A6G4LAW6</accession>
<dbReference type="RefSeq" id="WP_047746036.1">
    <property type="nucleotide sequence ID" value="NZ_CAYQIB010000008.1"/>
</dbReference>
<gene>
    <name evidence="1" type="ORF">G5638_00085</name>
</gene>
<dbReference type="AlphaFoldDB" id="A0A6G4LAW6"/>
<sequence>MQQIKNHKIPLDGTNPTDLNALKDIIESNSYMFEEYLLTDFGGDARYSVVDGSFEITAIAEGFFEYTAEINFYAGCANMNDTSSVNGTMEFEIEDGNIIIELDETVWDVR</sequence>
<protein>
    <submittedName>
        <fullName evidence="1">Uncharacterized protein</fullName>
    </submittedName>
</protein>
<evidence type="ECO:0000313" key="1">
    <source>
        <dbReference type="EMBL" id="NGE57557.1"/>
    </source>
</evidence>
<dbReference type="EMBL" id="JAAJSZ010000001">
    <property type="protein sequence ID" value="NGE57557.1"/>
    <property type="molecule type" value="Genomic_DNA"/>
</dbReference>
<name>A0A6G4LAW6_9ENTR</name>